<protein>
    <submittedName>
        <fullName evidence="5">Polysaccharide deacetylase</fullName>
    </submittedName>
</protein>
<comment type="caution">
    <text evidence="5">The sequence shown here is derived from an EMBL/GenBank/DDBJ whole genome shotgun (WGS) entry which is preliminary data.</text>
</comment>
<dbReference type="Pfam" id="PF01522">
    <property type="entry name" value="Polysacc_deac_1"/>
    <property type="match status" value="1"/>
</dbReference>
<dbReference type="STRING" id="1227499.C493_05680"/>
<evidence type="ECO:0000256" key="1">
    <source>
        <dbReference type="ARBA" id="ARBA00004613"/>
    </source>
</evidence>
<dbReference type="InterPro" id="IPR051398">
    <property type="entry name" value="Polysacch_Deacetylase"/>
</dbReference>
<gene>
    <name evidence="5" type="ORF">C493_05680</name>
</gene>
<evidence type="ECO:0000259" key="4">
    <source>
        <dbReference type="PROSITE" id="PS51677"/>
    </source>
</evidence>
<keyword evidence="6" id="KW-1185">Reference proteome</keyword>
<dbReference type="SUPFAM" id="SSF88713">
    <property type="entry name" value="Glycoside hydrolase/deacetylase"/>
    <property type="match status" value="1"/>
</dbReference>
<dbReference type="GO" id="GO:0005576">
    <property type="term" value="C:extracellular region"/>
    <property type="evidence" value="ECO:0007669"/>
    <property type="project" value="UniProtKB-SubCell"/>
</dbReference>
<dbReference type="AlphaFoldDB" id="L9XBU6"/>
<dbReference type="PANTHER" id="PTHR34216:SF3">
    <property type="entry name" value="POLY-BETA-1,6-N-ACETYL-D-GLUCOSAMINE N-DEACETYLASE"/>
    <property type="match status" value="1"/>
</dbReference>
<reference evidence="5 6" key="1">
    <citation type="journal article" date="2014" name="PLoS Genet.">
        <title>Phylogenetically driven sequencing of extremely halophilic archaea reveals strategies for static and dynamic osmo-response.</title>
        <authorList>
            <person name="Becker E.A."/>
            <person name="Seitzer P.M."/>
            <person name="Tritt A."/>
            <person name="Larsen D."/>
            <person name="Krusor M."/>
            <person name="Yao A.I."/>
            <person name="Wu D."/>
            <person name="Madern D."/>
            <person name="Eisen J.A."/>
            <person name="Darling A.E."/>
            <person name="Facciotti M.T."/>
        </authorList>
    </citation>
    <scope>NUCLEOTIDE SEQUENCE [LARGE SCALE GENOMIC DNA]</scope>
    <source>
        <strain evidence="5 6">JCM 12255</strain>
    </source>
</reference>
<dbReference type="CDD" id="cd10970">
    <property type="entry name" value="CE4_DAC_u1_6s"/>
    <property type="match status" value="1"/>
</dbReference>
<proteinExistence type="predicted"/>
<dbReference type="GO" id="GO:0005975">
    <property type="term" value="P:carbohydrate metabolic process"/>
    <property type="evidence" value="ECO:0007669"/>
    <property type="project" value="InterPro"/>
</dbReference>
<organism evidence="5 6">
    <name type="scientific">Natronolimnohabitans innermongolicus JCM 12255</name>
    <dbReference type="NCBI Taxonomy" id="1227499"/>
    <lineage>
        <taxon>Archaea</taxon>
        <taxon>Methanobacteriati</taxon>
        <taxon>Methanobacteriota</taxon>
        <taxon>Stenosarchaea group</taxon>
        <taxon>Halobacteria</taxon>
        <taxon>Halobacteriales</taxon>
        <taxon>Natrialbaceae</taxon>
        <taxon>Natronolimnohabitans</taxon>
    </lineage>
</organism>
<sequence>MDFVRPDAEDDEPDDEPDDGDDPPALEAAGDDGTIDEFADLEAWTVVSGNASLVDEDAGVGETAVRLAAGSDDDGARMVRELPEPLDCSEASPGLAVAPDDTVTVLLQLFDDSGNVLDFRTTVHEADEPRRCNFGIDTAADDVDPTDITTIHVAFFAGEDAEQELLLDDLHLVPRPETGLVTIQFDNGHESIYDEGFPVLEEYGYPATAFVPTDLIRALDDHEGERFTEAQLEELSDAGWTIASHTANAHQLPDLEPDDQADQLAEAREWLEAEGYDDGAGYVSYPVGRYDGSSLEYAAETYDLGFELGYPVQGYVADPARYPRVVDPEVEDAEELLERTAELGGITSLCYYALEGDVVERFEETMALLADHVENGDLEVITLADIESEYVFDADGE</sequence>
<accession>L9XBU6</accession>
<dbReference type="Proteomes" id="UP000011602">
    <property type="component" value="Unassembled WGS sequence"/>
</dbReference>
<evidence type="ECO:0000256" key="3">
    <source>
        <dbReference type="SAM" id="MobiDB-lite"/>
    </source>
</evidence>
<evidence type="ECO:0000256" key="2">
    <source>
        <dbReference type="ARBA" id="ARBA00022729"/>
    </source>
</evidence>
<dbReference type="Gene3D" id="3.20.20.370">
    <property type="entry name" value="Glycoside hydrolase/deacetylase"/>
    <property type="match status" value="1"/>
</dbReference>
<dbReference type="InterPro" id="IPR002509">
    <property type="entry name" value="NODB_dom"/>
</dbReference>
<keyword evidence="2" id="KW-0732">Signal</keyword>
<evidence type="ECO:0000313" key="5">
    <source>
        <dbReference type="EMBL" id="ELY58911.1"/>
    </source>
</evidence>
<dbReference type="eggNOG" id="arCOG09161">
    <property type="taxonomic scope" value="Archaea"/>
</dbReference>
<dbReference type="InterPro" id="IPR011330">
    <property type="entry name" value="Glyco_hydro/deAcase_b/a-brl"/>
</dbReference>
<feature type="domain" description="NodB homology" evidence="4">
    <location>
        <begin position="179"/>
        <end position="397"/>
    </location>
</feature>
<dbReference type="GO" id="GO:0016810">
    <property type="term" value="F:hydrolase activity, acting on carbon-nitrogen (but not peptide) bonds"/>
    <property type="evidence" value="ECO:0007669"/>
    <property type="project" value="InterPro"/>
</dbReference>
<dbReference type="PROSITE" id="PS51677">
    <property type="entry name" value="NODB"/>
    <property type="match status" value="1"/>
</dbReference>
<evidence type="ECO:0000313" key="6">
    <source>
        <dbReference type="Proteomes" id="UP000011602"/>
    </source>
</evidence>
<feature type="compositionally biased region" description="Acidic residues" evidence="3">
    <location>
        <begin position="8"/>
        <end position="32"/>
    </location>
</feature>
<name>L9XBU6_9EURY</name>
<dbReference type="PANTHER" id="PTHR34216">
    <property type="match status" value="1"/>
</dbReference>
<comment type="subcellular location">
    <subcellularLocation>
        <location evidence="1">Secreted</location>
    </subcellularLocation>
</comment>
<dbReference type="EMBL" id="AOHZ01000031">
    <property type="protein sequence ID" value="ELY58911.1"/>
    <property type="molecule type" value="Genomic_DNA"/>
</dbReference>
<feature type="region of interest" description="Disordered" evidence="3">
    <location>
        <begin position="1"/>
        <end position="32"/>
    </location>
</feature>